<dbReference type="Proteomes" id="UP000249757">
    <property type="component" value="Unassembled WGS sequence"/>
</dbReference>
<feature type="compositionally biased region" description="Low complexity" evidence="1">
    <location>
        <begin position="152"/>
        <end position="161"/>
    </location>
</feature>
<dbReference type="AlphaFoldDB" id="A0A922STI1"/>
<comment type="caution">
    <text evidence="3">The sequence shown here is derived from an EMBL/GenBank/DDBJ whole genome shotgun (WGS) entry which is preliminary data.</text>
</comment>
<feature type="region of interest" description="Disordered" evidence="1">
    <location>
        <begin position="124"/>
        <end position="162"/>
    </location>
</feature>
<accession>A0A922STI1</accession>
<organism evidence="3 4">
    <name type="scientific">Pyrenophora tritici-repentis</name>
    <dbReference type="NCBI Taxonomy" id="45151"/>
    <lineage>
        <taxon>Eukaryota</taxon>
        <taxon>Fungi</taxon>
        <taxon>Dikarya</taxon>
        <taxon>Ascomycota</taxon>
        <taxon>Pezizomycotina</taxon>
        <taxon>Dothideomycetes</taxon>
        <taxon>Pleosporomycetidae</taxon>
        <taxon>Pleosporales</taxon>
        <taxon>Pleosporineae</taxon>
        <taxon>Pleosporaceae</taxon>
        <taxon>Pyrenophora</taxon>
    </lineage>
</organism>
<proteinExistence type="predicted"/>
<keyword evidence="2" id="KW-0732">Signal</keyword>
<feature type="compositionally biased region" description="Polar residues" evidence="1">
    <location>
        <begin position="124"/>
        <end position="136"/>
    </location>
</feature>
<evidence type="ECO:0000256" key="2">
    <source>
        <dbReference type="SAM" id="SignalP"/>
    </source>
</evidence>
<dbReference type="OrthoDB" id="10663638at2759"/>
<evidence type="ECO:0000256" key="1">
    <source>
        <dbReference type="SAM" id="MobiDB-lite"/>
    </source>
</evidence>
<sequence>MPNTPLLLLSFLSIAIYLLTPRPRPRPRPYPPPLKQTESLQDSVFDMLLARDLPHKTSGAESVHSNNEDVDQAQDQGQRIDVPRRTSIRWTDDSNSELGETMHVRVNGDDDIRDLLYDSLSGVRSSGLNGNGSARTASPPPPRTLHSPFIYSPSPSSSPSPGQIHNARIFFSPQTLPPLTPLLLTLQHTTPPLDPCAIRSILRQHIIDSGLAFADAAFSVPINRDGRVSVQRGEGDRGGQALIGESAGWWDEVREWECDVLRGDSGEEERGEVGVWSLAGAGDGDGDGDGAGTTIPHDGNATTVVHAAGEIQSNGVVGGPATIPVETARLRRRSAIQDLGREFWMQDEYQHAHVNGVNGIDGGETGTHRDTDTGVDTEVGAEVEVEVEDGWWRIRQGDGSSSSSIA</sequence>
<feature type="region of interest" description="Disordered" evidence="1">
    <location>
        <begin position="56"/>
        <end position="94"/>
    </location>
</feature>
<gene>
    <name evidence="3" type="ORF">Ptr86124_009843</name>
</gene>
<reference evidence="4" key="1">
    <citation type="journal article" date="2022" name="Microb. Genom.">
        <title>A global pangenome for the wheat fungal pathogen Pyrenophora tritici-repentis and prediction of effector protein structural homology.</title>
        <authorList>
            <person name="Moolhuijzen P.M."/>
            <person name="See P.T."/>
            <person name="Shi G."/>
            <person name="Powell H.R."/>
            <person name="Cockram J."/>
            <person name="Jorgensen L.N."/>
            <person name="Benslimane H."/>
            <person name="Strelkov S.E."/>
            <person name="Turner J."/>
            <person name="Liu Z."/>
            <person name="Moffat C.S."/>
        </authorList>
    </citation>
    <scope>NUCLEOTIDE SEQUENCE [LARGE SCALE GENOMIC DNA]</scope>
</reference>
<feature type="signal peptide" evidence="2">
    <location>
        <begin position="1"/>
        <end position="21"/>
    </location>
</feature>
<feature type="chain" id="PRO_5036765723" evidence="2">
    <location>
        <begin position="22"/>
        <end position="406"/>
    </location>
</feature>
<evidence type="ECO:0000313" key="3">
    <source>
        <dbReference type="EMBL" id="KAI1511439.1"/>
    </source>
</evidence>
<name>A0A922STI1_9PLEO</name>
<dbReference type="EMBL" id="NRDI02000014">
    <property type="protein sequence ID" value="KAI1511439.1"/>
    <property type="molecule type" value="Genomic_DNA"/>
</dbReference>
<keyword evidence="4" id="KW-1185">Reference proteome</keyword>
<evidence type="ECO:0000313" key="4">
    <source>
        <dbReference type="Proteomes" id="UP000249757"/>
    </source>
</evidence>
<protein>
    <submittedName>
        <fullName evidence="3">Uncharacterized protein</fullName>
    </submittedName>
</protein>